<feature type="region of interest" description="Disordered" evidence="1">
    <location>
        <begin position="455"/>
        <end position="513"/>
    </location>
</feature>
<gene>
    <name evidence="3" type="ORF">FSB_LOCUS9867</name>
</gene>
<dbReference type="InterPro" id="IPR019557">
    <property type="entry name" value="AminoTfrase-like_pln_mobile"/>
</dbReference>
<evidence type="ECO:0000259" key="2">
    <source>
        <dbReference type="Pfam" id="PF10536"/>
    </source>
</evidence>
<name>A0A2N9F4G2_FAGSY</name>
<feature type="compositionally biased region" description="Basic and acidic residues" evidence="1">
    <location>
        <begin position="459"/>
        <end position="472"/>
    </location>
</feature>
<dbReference type="PANTHER" id="PTHR46033:SF16">
    <property type="entry name" value="AMINOTRANSFERASE-LIKE PLANT MOBILE DOMAIN-CONTAINING PROTEIN"/>
    <property type="match status" value="1"/>
</dbReference>
<feature type="region of interest" description="Disordered" evidence="1">
    <location>
        <begin position="633"/>
        <end position="654"/>
    </location>
</feature>
<dbReference type="InterPro" id="IPR044824">
    <property type="entry name" value="MAIN-like"/>
</dbReference>
<dbReference type="EMBL" id="OIVN01000552">
    <property type="protein sequence ID" value="SPC81985.1"/>
    <property type="molecule type" value="Genomic_DNA"/>
</dbReference>
<sequence length="1038" mass="111663">MLKMNKDHRSARLWRSPLLSGGSLGGHGSFLGLISSCLVFPIVSPITVGVAADAGPTLPLTTGKQSKTPAAGSTVSTEAVVDVPVASPSISGEATDPRGGFRFFSGGFLGNLRRASVHWSIMILRSCGMFRDTEPLREVLRRWCPATHTFFFAWGKLTLTLEDIANHWMLPILGEFSPSVIVLSAEEEEVAVALQRNSSTRITDWPTLFTHHENVPVRRAAFLVYWLCKCVFGNFPYYAVNTLYIPLAVKISTGCCFPLAPMFLGHLYSHLDLLHDFEDKATAWGKFSDLPQRFLDRFLDFRDNLPFVYCCVGLKTQDHDLVASLDFEENVLLRPYGEDHPGFTCVSALSWFNQPTSLIHELRAVDHRSLVYLSAINLGWLPILSATGLEFTPYCAQRVKKQFGLDQDVPCQSTGGRSFLSRIGTFHQESCIRLLGGQSQLFNVVKERLVIPSKRGKGGKRDVPVDSVVEKSSKKRAHSPKKASSKNTKARKKSRSTAPVPRPEKESTTTLSQTVVESAAAPIKAKVVVIGSSKRKSAAVPPLEGVGKQAASSKAGKKSVALRPPKDQRRTATSSSSPDEEQPSAVPGHSPLKKKKSVVPLPVLPLTQGATHKSGGPSGVIVVVEDSDTVADDISSNFSDRDDSLATTTDQGEDIGMSFEGNFKADVGSTEGSHSIASDSFSNVAPGSMNEEQMASVVSAADGDEVLKATELNVESTDLTKHNLAIVTHASHSFEYSCDDGGVVDSDAMPLSFSVPQMALTGGIVGFSTLMAYVVDGVSLFGATPRFCGIPAGGIIIPASHITDESPLVDEFPTISEIFMSEEVHIQGFVRNEFVANLGVALKVRSNVDSAVGHGMQAEGTSSPVVITPAGGEHLDNIGEFEFPTSSFGSHMQCSFDLAMPCQTFHGLDLVVTPLHMSEEDAEARITGKITIASQLSRPIARIGSSVKAGAISGEVADFFRDDSVPYLQQLIAKHGNFVAKFKLGAGFGGPMLSLLSSVLAVMRKSDLGSVTKEEMMSAGVTVLELEHSRSLFDSLIN</sequence>
<dbReference type="PANTHER" id="PTHR46033">
    <property type="entry name" value="PROTEIN MAIN-LIKE 2"/>
    <property type="match status" value="1"/>
</dbReference>
<reference evidence="3" key="1">
    <citation type="submission" date="2018-02" db="EMBL/GenBank/DDBJ databases">
        <authorList>
            <person name="Cohen D.B."/>
            <person name="Kent A.D."/>
        </authorList>
    </citation>
    <scope>NUCLEOTIDE SEQUENCE</scope>
</reference>
<feature type="region of interest" description="Disordered" evidence="1">
    <location>
        <begin position="532"/>
        <end position="596"/>
    </location>
</feature>
<accession>A0A2N9F4G2</accession>
<dbReference type="AlphaFoldDB" id="A0A2N9F4G2"/>
<dbReference type="Pfam" id="PF10536">
    <property type="entry name" value="PMD"/>
    <property type="match status" value="1"/>
</dbReference>
<feature type="compositionally biased region" description="Low complexity" evidence="1">
    <location>
        <begin position="545"/>
        <end position="561"/>
    </location>
</feature>
<feature type="domain" description="Aminotransferase-like plant mobile" evidence="2">
    <location>
        <begin position="123"/>
        <end position="285"/>
    </location>
</feature>
<evidence type="ECO:0000313" key="3">
    <source>
        <dbReference type="EMBL" id="SPC81985.1"/>
    </source>
</evidence>
<evidence type="ECO:0000256" key="1">
    <source>
        <dbReference type="SAM" id="MobiDB-lite"/>
    </source>
</evidence>
<feature type="compositionally biased region" description="Basic residues" evidence="1">
    <location>
        <begin position="473"/>
        <end position="495"/>
    </location>
</feature>
<proteinExistence type="predicted"/>
<organism evidence="3">
    <name type="scientific">Fagus sylvatica</name>
    <name type="common">Beechnut</name>
    <dbReference type="NCBI Taxonomy" id="28930"/>
    <lineage>
        <taxon>Eukaryota</taxon>
        <taxon>Viridiplantae</taxon>
        <taxon>Streptophyta</taxon>
        <taxon>Embryophyta</taxon>
        <taxon>Tracheophyta</taxon>
        <taxon>Spermatophyta</taxon>
        <taxon>Magnoliopsida</taxon>
        <taxon>eudicotyledons</taxon>
        <taxon>Gunneridae</taxon>
        <taxon>Pentapetalae</taxon>
        <taxon>rosids</taxon>
        <taxon>fabids</taxon>
        <taxon>Fagales</taxon>
        <taxon>Fagaceae</taxon>
        <taxon>Fagus</taxon>
    </lineage>
</organism>
<dbReference type="GO" id="GO:0010073">
    <property type="term" value="P:meristem maintenance"/>
    <property type="evidence" value="ECO:0007669"/>
    <property type="project" value="InterPro"/>
</dbReference>
<protein>
    <recommendedName>
        <fullName evidence="2">Aminotransferase-like plant mobile domain-containing protein</fullName>
    </recommendedName>
</protein>